<dbReference type="InterPro" id="IPR046655">
    <property type="entry name" value="DUF6673"/>
</dbReference>
<dbReference type="Pfam" id="PF20378">
    <property type="entry name" value="DUF6673"/>
    <property type="match status" value="1"/>
</dbReference>
<gene>
    <name evidence="3" type="ORF">KGMB01110_24910</name>
</gene>
<dbReference type="EMBL" id="BHGK01000001">
    <property type="protein sequence ID" value="GCA68055.1"/>
    <property type="molecule type" value="Genomic_DNA"/>
</dbReference>
<sequence length="143" mass="16076">MSKVTINGVELELNLLDADVVEKFEELNQEIIKKIQDPKAYEGLSNADGMRYQCTCVNEYFDGLFGLGTASKVFPPNNDLGVRMEGFAQVSVLSGEAKSFMDNLTDKYGVGRVQNRQQRRFDEKKAGKNKRKNRNNFTAVNNG</sequence>
<dbReference type="AlphaFoldDB" id="A0A391P3A4"/>
<keyword evidence="4" id="KW-1185">Reference proteome</keyword>
<accession>A0A391P3A4</accession>
<protein>
    <recommendedName>
        <fullName evidence="2">DUF6673 domain-containing protein</fullName>
    </recommendedName>
</protein>
<name>A0A391P3A4_9FIRM</name>
<evidence type="ECO:0000259" key="2">
    <source>
        <dbReference type="Pfam" id="PF20378"/>
    </source>
</evidence>
<dbReference type="Proteomes" id="UP000265643">
    <property type="component" value="Unassembled WGS sequence"/>
</dbReference>
<organism evidence="3 4">
    <name type="scientific">Mediterraneibacter butyricigenes</name>
    <dbReference type="NCBI Taxonomy" id="2316025"/>
    <lineage>
        <taxon>Bacteria</taxon>
        <taxon>Bacillati</taxon>
        <taxon>Bacillota</taxon>
        <taxon>Clostridia</taxon>
        <taxon>Lachnospirales</taxon>
        <taxon>Lachnospiraceae</taxon>
        <taxon>Mediterraneibacter</taxon>
    </lineage>
</organism>
<feature type="domain" description="DUF6673" evidence="2">
    <location>
        <begin position="5"/>
        <end position="117"/>
    </location>
</feature>
<dbReference type="RefSeq" id="WP_119298691.1">
    <property type="nucleotide sequence ID" value="NZ_BHGK01000001.1"/>
</dbReference>
<reference evidence="4" key="1">
    <citation type="submission" date="2018-09" db="EMBL/GenBank/DDBJ databases">
        <title>Draft Genome Sequence of Mediterraneibacter sp. KCTC 15684.</title>
        <authorList>
            <person name="Kim J.S."/>
            <person name="Han K.I."/>
            <person name="Suh M.K."/>
            <person name="Lee K.C."/>
            <person name="Eom M.K."/>
            <person name="Lee J.H."/>
            <person name="Park S.H."/>
            <person name="Kang S.W."/>
            <person name="Park J.E."/>
            <person name="Oh B.S."/>
            <person name="Yu S.Y."/>
            <person name="Choi S.H."/>
            <person name="Lee D.H."/>
            <person name="Yoon H."/>
            <person name="Kim B."/>
            <person name="Yang S.J."/>
            <person name="Lee J.S."/>
        </authorList>
    </citation>
    <scope>NUCLEOTIDE SEQUENCE [LARGE SCALE GENOMIC DNA]</scope>
    <source>
        <strain evidence="4">KCTC 15684</strain>
    </source>
</reference>
<evidence type="ECO:0000313" key="3">
    <source>
        <dbReference type="EMBL" id="GCA68055.1"/>
    </source>
</evidence>
<proteinExistence type="predicted"/>
<feature type="region of interest" description="Disordered" evidence="1">
    <location>
        <begin position="112"/>
        <end position="143"/>
    </location>
</feature>
<comment type="caution">
    <text evidence="3">The sequence shown here is derived from an EMBL/GenBank/DDBJ whole genome shotgun (WGS) entry which is preliminary data.</text>
</comment>
<evidence type="ECO:0000313" key="4">
    <source>
        <dbReference type="Proteomes" id="UP000265643"/>
    </source>
</evidence>
<evidence type="ECO:0000256" key="1">
    <source>
        <dbReference type="SAM" id="MobiDB-lite"/>
    </source>
</evidence>